<comment type="caution">
    <text evidence="1">The sequence shown here is derived from an EMBL/GenBank/DDBJ whole genome shotgun (WGS) entry which is preliminary data.</text>
</comment>
<keyword evidence="2" id="KW-1185">Reference proteome</keyword>
<dbReference type="Proteomes" id="UP001501822">
    <property type="component" value="Unassembled WGS sequence"/>
</dbReference>
<accession>A0ABN0W7X2</accession>
<dbReference type="EMBL" id="BAAABM010000010">
    <property type="protein sequence ID" value="GAA0328135.1"/>
    <property type="molecule type" value="Genomic_DNA"/>
</dbReference>
<name>A0ABN0W7X2_9ACTN</name>
<evidence type="ECO:0000313" key="1">
    <source>
        <dbReference type="EMBL" id="GAA0328135.1"/>
    </source>
</evidence>
<dbReference type="NCBIfam" id="NF045560">
    <property type="entry name" value="aroma_sacti_dom"/>
    <property type="match status" value="1"/>
</dbReference>
<dbReference type="InterPro" id="IPR054632">
    <property type="entry name" value="Aroma_sacti_dom"/>
</dbReference>
<proteinExistence type="predicted"/>
<protein>
    <submittedName>
        <fullName evidence="1">Uncharacterized protein</fullName>
    </submittedName>
</protein>
<gene>
    <name evidence="1" type="ORF">GCM10010151_17600</name>
</gene>
<sequence length="62" mass="6732">MSKDPLAPLNAAGLQRLPEPMKAVFENLSPEELRVASAIQERLNAVAPDVEGQQNDNNNCLC</sequence>
<reference evidence="1 2" key="1">
    <citation type="journal article" date="2019" name="Int. J. Syst. Evol. Microbiol.">
        <title>The Global Catalogue of Microorganisms (GCM) 10K type strain sequencing project: providing services to taxonomists for standard genome sequencing and annotation.</title>
        <authorList>
            <consortium name="The Broad Institute Genomics Platform"/>
            <consortium name="The Broad Institute Genome Sequencing Center for Infectious Disease"/>
            <person name="Wu L."/>
            <person name="Ma J."/>
        </authorList>
    </citation>
    <scope>NUCLEOTIDE SEQUENCE [LARGE SCALE GENOMIC DNA]</scope>
    <source>
        <strain evidence="1 2">JCM 3146</strain>
    </source>
</reference>
<evidence type="ECO:0000313" key="2">
    <source>
        <dbReference type="Proteomes" id="UP001501822"/>
    </source>
</evidence>
<dbReference type="RefSeq" id="WP_252809440.1">
    <property type="nucleotide sequence ID" value="NZ_BAAABM010000010.1"/>
</dbReference>
<organism evidence="1 2">
    <name type="scientific">Actinoallomurus spadix</name>
    <dbReference type="NCBI Taxonomy" id="79912"/>
    <lineage>
        <taxon>Bacteria</taxon>
        <taxon>Bacillati</taxon>
        <taxon>Actinomycetota</taxon>
        <taxon>Actinomycetes</taxon>
        <taxon>Streptosporangiales</taxon>
        <taxon>Thermomonosporaceae</taxon>
        <taxon>Actinoallomurus</taxon>
    </lineage>
</organism>